<keyword evidence="2" id="KW-1003">Cell membrane</keyword>
<sequence length="572" mass="65621">MTLFLWILLIIEVWFIWFWVEKERRSFTSGIIWPSWVLLGINWFLFCVGPQIKGATKKKVPEFSLRQWKFWIKPEWNSILIKIVLFGVVIAVATPFVIMGVRKIKSWEAKRASEKRLRIFGEQEIEVFEKIDYDPQPYFTEDDRYFVGLDKDKKPRYINRKDLPLHGEVVGPSGMGKTEYLLVLAAQAIKKRDTLIFVDGKGDLKFARKLNSLCSKEKVNMKIFCPGKPECSYTYNPLLSSQDPGEIADLIITARNWQASGDSEYYINYQKRGLLDLAYFLKGYRYNFRDIVRFLDSNEAREKAYLTIKDNSEYKTEVQATWKKLKDDTMSGLSNDLSKRFVKDEEISPLVNAYESEINIKDVLEQGGVLLFSFMTGVKPEANEALAKMVLANIAFAVGKRQVSGEKRFALVILDEFGQYVSEKFDKFIATARSTNVTCILSHQTTAQLEISGLGEKLKKIVIDNTQMKSVFCQGDEADYWAKFFGTKPEIQRSEQIEQGTFYTEKLSTMGSARYVRGFNVSADTLRNLKKGQIAYRSVDTPFAILNLGMLKIEEKPLGVVVHNSKAEGLCL</sequence>
<dbReference type="SUPFAM" id="SSF52540">
    <property type="entry name" value="P-loop containing nucleoside triphosphate hydrolases"/>
    <property type="match status" value="1"/>
</dbReference>
<name>A0A7C5YW99_UNCC3</name>
<dbReference type="AlphaFoldDB" id="A0A7C5YW99"/>
<reference evidence="8" key="1">
    <citation type="journal article" date="2020" name="mSystems">
        <title>Genome- and Community-Level Interaction Insights into Carbon Utilization and Element Cycling Functions of Hydrothermarchaeota in Hydrothermal Sediment.</title>
        <authorList>
            <person name="Zhou Z."/>
            <person name="Liu Y."/>
            <person name="Xu W."/>
            <person name="Pan J."/>
            <person name="Luo Z.H."/>
            <person name="Li M."/>
        </authorList>
    </citation>
    <scope>NUCLEOTIDE SEQUENCE [LARGE SCALE GENOMIC DNA]</scope>
    <source>
        <strain evidence="8">SpSt-1042</strain>
    </source>
</reference>
<gene>
    <name evidence="8" type="ORF">ENL96_02070</name>
</gene>
<feature type="transmembrane region" description="Helical" evidence="6">
    <location>
        <begin position="31"/>
        <end position="49"/>
    </location>
</feature>
<dbReference type="PANTHER" id="PTHR37937">
    <property type="entry name" value="CONJUGATIVE TRANSFER: DNA TRANSPORT"/>
    <property type="match status" value="1"/>
</dbReference>
<comment type="subcellular location">
    <subcellularLocation>
        <location evidence="1">Cell membrane</location>
        <topology evidence="1">Multi-pass membrane protein</topology>
    </subcellularLocation>
</comment>
<keyword evidence="3 6" id="KW-0812">Transmembrane</keyword>
<evidence type="ECO:0000256" key="5">
    <source>
        <dbReference type="ARBA" id="ARBA00023136"/>
    </source>
</evidence>
<keyword evidence="5 6" id="KW-0472">Membrane</keyword>
<dbReference type="Pfam" id="PF12696">
    <property type="entry name" value="TraG-D_C"/>
    <property type="match status" value="1"/>
</dbReference>
<evidence type="ECO:0000256" key="1">
    <source>
        <dbReference type="ARBA" id="ARBA00004651"/>
    </source>
</evidence>
<dbReference type="GO" id="GO:0005886">
    <property type="term" value="C:plasma membrane"/>
    <property type="evidence" value="ECO:0007669"/>
    <property type="project" value="UniProtKB-SubCell"/>
</dbReference>
<evidence type="ECO:0000256" key="4">
    <source>
        <dbReference type="ARBA" id="ARBA00022989"/>
    </source>
</evidence>
<dbReference type="InterPro" id="IPR051539">
    <property type="entry name" value="T4SS-coupling_protein"/>
</dbReference>
<dbReference type="EMBL" id="DRVY01000059">
    <property type="protein sequence ID" value="HHR92276.1"/>
    <property type="molecule type" value="Genomic_DNA"/>
</dbReference>
<feature type="transmembrane region" description="Helical" evidence="6">
    <location>
        <begin position="79"/>
        <end position="101"/>
    </location>
</feature>
<evidence type="ECO:0000256" key="2">
    <source>
        <dbReference type="ARBA" id="ARBA00022475"/>
    </source>
</evidence>
<proteinExistence type="predicted"/>
<dbReference type="Gene3D" id="3.40.50.300">
    <property type="entry name" value="P-loop containing nucleotide triphosphate hydrolases"/>
    <property type="match status" value="2"/>
</dbReference>
<evidence type="ECO:0000313" key="8">
    <source>
        <dbReference type="EMBL" id="HHR92276.1"/>
    </source>
</evidence>
<evidence type="ECO:0000259" key="7">
    <source>
        <dbReference type="Pfam" id="PF12696"/>
    </source>
</evidence>
<feature type="domain" description="TraD/TraG TraM recognition site" evidence="7">
    <location>
        <begin position="411"/>
        <end position="499"/>
    </location>
</feature>
<dbReference type="InterPro" id="IPR027417">
    <property type="entry name" value="P-loop_NTPase"/>
</dbReference>
<keyword evidence="4 6" id="KW-1133">Transmembrane helix</keyword>
<organism evidence="8">
    <name type="scientific">candidate division CPR3 bacterium</name>
    <dbReference type="NCBI Taxonomy" id="2268181"/>
    <lineage>
        <taxon>Bacteria</taxon>
        <taxon>Bacteria division CPR3</taxon>
    </lineage>
</organism>
<protein>
    <recommendedName>
        <fullName evidence="7">TraD/TraG TraM recognition site domain-containing protein</fullName>
    </recommendedName>
</protein>
<evidence type="ECO:0000256" key="3">
    <source>
        <dbReference type="ARBA" id="ARBA00022692"/>
    </source>
</evidence>
<dbReference type="InterPro" id="IPR032689">
    <property type="entry name" value="TraG-D_C"/>
</dbReference>
<accession>A0A7C5YW99</accession>
<dbReference type="PANTHER" id="PTHR37937:SF1">
    <property type="entry name" value="CONJUGATIVE TRANSFER: DNA TRANSPORT"/>
    <property type="match status" value="1"/>
</dbReference>
<comment type="caution">
    <text evidence="8">The sequence shown here is derived from an EMBL/GenBank/DDBJ whole genome shotgun (WGS) entry which is preliminary data.</text>
</comment>
<evidence type="ECO:0000256" key="6">
    <source>
        <dbReference type="SAM" id="Phobius"/>
    </source>
</evidence>